<feature type="compositionally biased region" description="Basic residues" evidence="1">
    <location>
        <begin position="213"/>
        <end position="222"/>
    </location>
</feature>
<evidence type="ECO:0000313" key="3">
    <source>
        <dbReference type="Proteomes" id="UP000887563"/>
    </source>
</evidence>
<dbReference type="GO" id="GO:0005737">
    <property type="term" value="C:cytoplasm"/>
    <property type="evidence" value="ECO:0007669"/>
    <property type="project" value="UniProtKB-ARBA"/>
</dbReference>
<dbReference type="PANTHER" id="PTHR12533">
    <property type="entry name" value="NFAT"/>
    <property type="match status" value="1"/>
</dbReference>
<proteinExistence type="predicted"/>
<dbReference type="InterPro" id="IPR014756">
    <property type="entry name" value="Ig_E-set"/>
</dbReference>
<accession>A0A914NRX4</accession>
<dbReference type="SUPFAM" id="SSF49417">
    <property type="entry name" value="p53-like transcription factors"/>
    <property type="match status" value="1"/>
</dbReference>
<dbReference type="Proteomes" id="UP000887563">
    <property type="component" value="Unplaced"/>
</dbReference>
<sequence length="482" mass="55793">MHNEHINSEQNWIWDQSIQQNNNLFNNKQQKIINNQQLNYEFWQQQNSSQLKITKNDNLNLYNSNTGISSQIQNNLSRELVVIRQPEEQHRARYASEGSRGAVKDRSGTSYCSIQLNGYYRPTRVEIFAAEREYSSNVSSFVPHSQYKLVPVLGKSATMTPCRKIIKNNGSECLEIILRPENRMIGILDCIGIMKICAYNNNKTVNNNYERKRLSKNRKRSRQLNNNEDNEEYNQQKEKYLEKEYQNNNILYIVAKAFLPLEESKKEDKQNCGKVENYEIIEAVTEPIKCVHQVGNPDILKISLESCPSNGGQELFIIGRNFDPKDTNVLFREYKNDGSLGWTAKAVIDKRFLHQCYIVCTIPPYRSNCRGATVSLTVVCGSKQSHPVNFLYTTCEVEDDDWRPPDCSFSSNAECSSSSQLTWSSSIAVPHQQETQNYFYHETQKQQLFNNSFQNENYLNKNNFDIQPFIFNSSSSTSINQQ</sequence>
<dbReference type="WBParaSite" id="Minc3s08843g42664">
    <property type="protein sequence ID" value="Minc3s08843g42664"/>
    <property type="gene ID" value="Minc3s08843g42664"/>
</dbReference>
<dbReference type="GO" id="GO:0005667">
    <property type="term" value="C:transcription regulator complex"/>
    <property type="evidence" value="ECO:0007669"/>
    <property type="project" value="TreeGrafter"/>
</dbReference>
<protein>
    <submittedName>
        <fullName evidence="4">IPT/TIG domain-containing protein</fullName>
    </submittedName>
</protein>
<dbReference type="Pfam" id="PF16179">
    <property type="entry name" value="RHD_dimer"/>
    <property type="match status" value="1"/>
</dbReference>
<dbReference type="PANTHER" id="PTHR12533:SF7">
    <property type="entry name" value="NFAT NUCLEAR FACTOR, ISOFORM B"/>
    <property type="match status" value="1"/>
</dbReference>
<evidence type="ECO:0000256" key="1">
    <source>
        <dbReference type="SAM" id="MobiDB-lite"/>
    </source>
</evidence>
<reference evidence="4" key="1">
    <citation type="submission" date="2022-11" db="UniProtKB">
        <authorList>
            <consortium name="WormBaseParasite"/>
        </authorList>
    </citation>
    <scope>IDENTIFICATION</scope>
</reference>
<dbReference type="Gene3D" id="2.60.40.340">
    <property type="entry name" value="Rel homology domain (RHD), DNA-binding domain"/>
    <property type="match status" value="1"/>
</dbReference>
<dbReference type="GO" id="GO:0005634">
    <property type="term" value="C:nucleus"/>
    <property type="evidence" value="ECO:0007669"/>
    <property type="project" value="UniProtKB-ARBA"/>
</dbReference>
<dbReference type="InterPro" id="IPR008967">
    <property type="entry name" value="p53-like_TF_DNA-bd_sf"/>
</dbReference>
<evidence type="ECO:0000259" key="2">
    <source>
        <dbReference type="SMART" id="SM00429"/>
    </source>
</evidence>
<dbReference type="InterPro" id="IPR002909">
    <property type="entry name" value="IPT_dom"/>
</dbReference>
<dbReference type="SMART" id="SM00429">
    <property type="entry name" value="IPT"/>
    <property type="match status" value="1"/>
</dbReference>
<dbReference type="InterPro" id="IPR013783">
    <property type="entry name" value="Ig-like_fold"/>
</dbReference>
<feature type="domain" description="IPT/TIG" evidence="2">
    <location>
        <begin position="296"/>
        <end position="393"/>
    </location>
</feature>
<dbReference type="Gene3D" id="2.60.40.10">
    <property type="entry name" value="Immunoglobulins"/>
    <property type="match status" value="1"/>
</dbReference>
<evidence type="ECO:0000313" key="4">
    <source>
        <dbReference type="WBParaSite" id="Minc3s08843g42664"/>
    </source>
</evidence>
<keyword evidence="3" id="KW-1185">Reference proteome</keyword>
<name>A0A914NRX4_MELIC</name>
<dbReference type="SUPFAM" id="SSF81296">
    <property type="entry name" value="E set domains"/>
    <property type="match status" value="1"/>
</dbReference>
<dbReference type="GO" id="GO:0000981">
    <property type="term" value="F:DNA-binding transcription factor activity, RNA polymerase II-specific"/>
    <property type="evidence" value="ECO:0007669"/>
    <property type="project" value="TreeGrafter"/>
</dbReference>
<dbReference type="InterPro" id="IPR008366">
    <property type="entry name" value="NFAT"/>
</dbReference>
<dbReference type="GO" id="GO:0000978">
    <property type="term" value="F:RNA polymerase II cis-regulatory region sequence-specific DNA binding"/>
    <property type="evidence" value="ECO:0007669"/>
    <property type="project" value="TreeGrafter"/>
</dbReference>
<organism evidence="3 4">
    <name type="scientific">Meloidogyne incognita</name>
    <name type="common">Southern root-knot nematode worm</name>
    <name type="synonym">Oxyuris incognita</name>
    <dbReference type="NCBI Taxonomy" id="6306"/>
    <lineage>
        <taxon>Eukaryota</taxon>
        <taxon>Metazoa</taxon>
        <taxon>Ecdysozoa</taxon>
        <taxon>Nematoda</taxon>
        <taxon>Chromadorea</taxon>
        <taxon>Rhabditida</taxon>
        <taxon>Tylenchina</taxon>
        <taxon>Tylenchomorpha</taxon>
        <taxon>Tylenchoidea</taxon>
        <taxon>Meloidogynidae</taxon>
        <taxon>Meloidogyninae</taxon>
        <taxon>Meloidogyne</taxon>
        <taxon>Meloidogyne incognita group</taxon>
    </lineage>
</organism>
<dbReference type="AlphaFoldDB" id="A0A914NRX4"/>
<dbReference type="InterPro" id="IPR032397">
    <property type="entry name" value="RHD_dimer"/>
</dbReference>
<dbReference type="InterPro" id="IPR037059">
    <property type="entry name" value="RHD_DNA_bind_dom_sf"/>
</dbReference>
<feature type="region of interest" description="Disordered" evidence="1">
    <location>
        <begin position="210"/>
        <end position="234"/>
    </location>
</feature>